<dbReference type="GO" id="GO:0006353">
    <property type="term" value="P:DNA-templated transcription termination"/>
    <property type="evidence" value="ECO:0007669"/>
    <property type="project" value="UniProtKB-KW"/>
</dbReference>
<dbReference type="Pfam" id="PF02536">
    <property type="entry name" value="mTERF"/>
    <property type="match status" value="1"/>
</dbReference>
<keyword evidence="2" id="KW-0804">Transcription</keyword>
<evidence type="ECO:0000256" key="3">
    <source>
        <dbReference type="ARBA" id="ARBA00022946"/>
    </source>
</evidence>
<comment type="similarity">
    <text evidence="1">Belongs to the mTERF family.</text>
</comment>
<dbReference type="Proteomes" id="UP001604277">
    <property type="component" value="Unassembled WGS sequence"/>
</dbReference>
<dbReference type="AlphaFoldDB" id="A0ABD1RLG4"/>
<protein>
    <submittedName>
        <fullName evidence="4">Uncharacterized protein</fullName>
    </submittedName>
</protein>
<accession>A0ABD1RLG4</accession>
<evidence type="ECO:0000256" key="1">
    <source>
        <dbReference type="ARBA" id="ARBA00007692"/>
    </source>
</evidence>
<proteinExistence type="inferred from homology"/>
<keyword evidence="5" id="KW-1185">Reference proteome</keyword>
<gene>
    <name evidence="4" type="ORF">Fot_42537</name>
</gene>
<keyword evidence="2" id="KW-0805">Transcription regulation</keyword>
<dbReference type="Gene3D" id="1.25.70.10">
    <property type="entry name" value="Transcription termination factor 3, mitochondrial"/>
    <property type="match status" value="1"/>
</dbReference>
<evidence type="ECO:0000313" key="4">
    <source>
        <dbReference type="EMBL" id="KAL2489245.1"/>
    </source>
</evidence>
<keyword evidence="3" id="KW-0809">Transit peptide</keyword>
<name>A0ABD1RLG4_9LAMI</name>
<sequence>MRLLFQVTNGLNALGSSNPADVKNEEYRQAKNALAASNFLLQKHPFSPETASRVASVLTRMKNPENFNSIISFLKENDFSKSQLERVVKTNPRLLSASPEKTIKPKIMIFQDWAFLPMTLLR</sequence>
<dbReference type="EMBL" id="JBFOLJ010000012">
    <property type="protein sequence ID" value="KAL2489245.1"/>
    <property type="molecule type" value="Genomic_DNA"/>
</dbReference>
<keyword evidence="2" id="KW-0806">Transcription termination</keyword>
<evidence type="ECO:0000256" key="2">
    <source>
        <dbReference type="ARBA" id="ARBA00022472"/>
    </source>
</evidence>
<organism evidence="4 5">
    <name type="scientific">Forsythia ovata</name>
    <dbReference type="NCBI Taxonomy" id="205694"/>
    <lineage>
        <taxon>Eukaryota</taxon>
        <taxon>Viridiplantae</taxon>
        <taxon>Streptophyta</taxon>
        <taxon>Embryophyta</taxon>
        <taxon>Tracheophyta</taxon>
        <taxon>Spermatophyta</taxon>
        <taxon>Magnoliopsida</taxon>
        <taxon>eudicotyledons</taxon>
        <taxon>Gunneridae</taxon>
        <taxon>Pentapetalae</taxon>
        <taxon>asterids</taxon>
        <taxon>lamiids</taxon>
        <taxon>Lamiales</taxon>
        <taxon>Oleaceae</taxon>
        <taxon>Forsythieae</taxon>
        <taxon>Forsythia</taxon>
    </lineage>
</organism>
<comment type="caution">
    <text evidence="4">The sequence shown here is derived from an EMBL/GenBank/DDBJ whole genome shotgun (WGS) entry which is preliminary data.</text>
</comment>
<dbReference type="InterPro" id="IPR003690">
    <property type="entry name" value="MTERF"/>
</dbReference>
<evidence type="ECO:0000313" key="5">
    <source>
        <dbReference type="Proteomes" id="UP001604277"/>
    </source>
</evidence>
<reference evidence="5" key="1">
    <citation type="submission" date="2024-07" db="EMBL/GenBank/DDBJ databases">
        <title>Two chromosome-level genome assemblies of Korean endemic species Abeliophyllum distichum and Forsythia ovata (Oleaceae).</title>
        <authorList>
            <person name="Jang H."/>
        </authorList>
    </citation>
    <scope>NUCLEOTIDE SEQUENCE [LARGE SCALE GENOMIC DNA]</scope>
</reference>
<dbReference type="InterPro" id="IPR038538">
    <property type="entry name" value="MTERF_sf"/>
</dbReference>